<dbReference type="RefSeq" id="WP_163384865.1">
    <property type="nucleotide sequence ID" value="NZ_JAUFQS010000003.1"/>
</dbReference>
<accession>A0ABT8C2X6</accession>
<dbReference type="Proteomes" id="UP001236663">
    <property type="component" value="Unassembled WGS sequence"/>
</dbReference>
<evidence type="ECO:0000256" key="1">
    <source>
        <dbReference type="ARBA" id="ARBA00004141"/>
    </source>
</evidence>
<sequence length="492" mass="53126">MNVSGNTSNVSAANTFGLFLGPILFAVFFAGDYVAIWALDDSGSVLALGVWMLCWWVTEAVPIPVTALLPMILLPLMGVFEMSEATAPYANPVIYLFMGGFIIALAMERNKLHLRIALNLIKFTGTRPDGIILGFYLATLFLSMWISNTATAVMMLPIALSILQLIQSTNPDLAGKKGFSNFAFALMLGIAYAANIGGVITIIGTPPNVVLVGYMQELYGVSLDFSRWLLIGLPIGLIMGLLMYMLLVKVAYPNKLGHIAGSAKVIQDQLNALGPVSTAEIRTTGVLVMTALLWIFRNPLNKLLPNAFLNDTIIAMIGGVLVFLIPASRLDGRRLLDWKSMQRLPWGILLLFGGGMSLAKGMEAAGIIQGIGGYISENQWFSVAALVLALTAVSLFLTEVMSNVALVTIFLPVVMGIANGLGEEVLLFAIPVTMASSFAFMLPISTPPNAILFSSGFIGMREMIKVGIVLNLVAILLLWISAYTLIYWVYVR</sequence>
<keyword evidence="7" id="KW-1185">Reference proteome</keyword>
<dbReference type="PANTHER" id="PTHR10283:SF82">
    <property type="entry name" value="SOLUTE CARRIER FAMILY 13 MEMBER 2"/>
    <property type="match status" value="1"/>
</dbReference>
<feature type="transmembrane region" description="Helical" evidence="5">
    <location>
        <begin position="16"/>
        <end position="39"/>
    </location>
</feature>
<keyword evidence="4 5" id="KW-0472">Membrane</keyword>
<feature type="transmembrane region" description="Helical" evidence="5">
    <location>
        <begin position="348"/>
        <end position="368"/>
    </location>
</feature>
<evidence type="ECO:0000256" key="2">
    <source>
        <dbReference type="ARBA" id="ARBA00022692"/>
    </source>
</evidence>
<dbReference type="NCBIfam" id="TIGR00785">
    <property type="entry name" value="dass"/>
    <property type="match status" value="1"/>
</dbReference>
<feature type="transmembrane region" description="Helical" evidence="5">
    <location>
        <begin position="308"/>
        <end position="327"/>
    </location>
</feature>
<evidence type="ECO:0000313" key="6">
    <source>
        <dbReference type="EMBL" id="MDN3686717.1"/>
    </source>
</evidence>
<feature type="transmembrane region" description="Helical" evidence="5">
    <location>
        <begin position="404"/>
        <end position="421"/>
    </location>
</feature>
<dbReference type="InterPro" id="IPR001898">
    <property type="entry name" value="SLC13A/DASS"/>
</dbReference>
<dbReference type="Pfam" id="PF00939">
    <property type="entry name" value="Na_sulph_symp"/>
    <property type="match status" value="1"/>
</dbReference>
<feature type="transmembrane region" description="Helical" evidence="5">
    <location>
        <begin position="128"/>
        <end position="146"/>
    </location>
</feature>
<evidence type="ECO:0000313" key="7">
    <source>
        <dbReference type="Proteomes" id="UP001236663"/>
    </source>
</evidence>
<evidence type="ECO:0000256" key="4">
    <source>
        <dbReference type="ARBA" id="ARBA00023136"/>
    </source>
</evidence>
<comment type="caution">
    <text evidence="6">The sequence shown here is derived from an EMBL/GenBank/DDBJ whole genome shotgun (WGS) entry which is preliminary data.</text>
</comment>
<feature type="transmembrane region" description="Helical" evidence="5">
    <location>
        <begin position="182"/>
        <end position="205"/>
    </location>
</feature>
<feature type="transmembrane region" description="Helical" evidence="5">
    <location>
        <begin position="466"/>
        <end position="490"/>
    </location>
</feature>
<feature type="transmembrane region" description="Helical" evidence="5">
    <location>
        <begin position="380"/>
        <end position="397"/>
    </location>
</feature>
<name>A0ABT8C2X6_9BACT</name>
<keyword evidence="3 5" id="KW-1133">Transmembrane helix</keyword>
<proteinExistence type="predicted"/>
<evidence type="ECO:0000256" key="3">
    <source>
        <dbReference type="ARBA" id="ARBA00022989"/>
    </source>
</evidence>
<evidence type="ECO:0000256" key="5">
    <source>
        <dbReference type="SAM" id="Phobius"/>
    </source>
</evidence>
<reference evidence="7" key="1">
    <citation type="journal article" date="2019" name="Int. J. Syst. Evol. Microbiol.">
        <title>The Global Catalogue of Microorganisms (GCM) 10K type strain sequencing project: providing services to taxonomists for standard genome sequencing and annotation.</title>
        <authorList>
            <consortium name="The Broad Institute Genomics Platform"/>
            <consortium name="The Broad Institute Genome Sequencing Center for Infectious Disease"/>
            <person name="Wu L."/>
            <person name="Ma J."/>
        </authorList>
    </citation>
    <scope>NUCLEOTIDE SEQUENCE [LARGE SCALE GENOMIC DNA]</scope>
    <source>
        <strain evidence="7">CECT 7706</strain>
    </source>
</reference>
<feature type="transmembrane region" description="Helical" evidence="5">
    <location>
        <begin position="225"/>
        <end position="247"/>
    </location>
</feature>
<dbReference type="PANTHER" id="PTHR10283">
    <property type="entry name" value="SOLUTE CARRIER FAMILY 13 MEMBER"/>
    <property type="match status" value="1"/>
</dbReference>
<dbReference type="CDD" id="cd01115">
    <property type="entry name" value="SLC13_permease"/>
    <property type="match status" value="1"/>
</dbReference>
<feature type="transmembrane region" description="Helical" evidence="5">
    <location>
        <begin position="46"/>
        <end position="69"/>
    </location>
</feature>
<keyword evidence="2 5" id="KW-0812">Transmembrane</keyword>
<gene>
    <name evidence="6" type="ORF">QWZ15_02645</name>
</gene>
<organism evidence="6 7">
    <name type="scientific">Cyclobacterium jeungdonense</name>
    <dbReference type="NCBI Taxonomy" id="708087"/>
    <lineage>
        <taxon>Bacteria</taxon>
        <taxon>Pseudomonadati</taxon>
        <taxon>Bacteroidota</taxon>
        <taxon>Cytophagia</taxon>
        <taxon>Cytophagales</taxon>
        <taxon>Cyclobacteriaceae</taxon>
        <taxon>Cyclobacterium</taxon>
    </lineage>
</organism>
<protein>
    <submittedName>
        <fullName evidence="6">DASS family sodium-coupled anion symporter</fullName>
    </submittedName>
</protein>
<feature type="transmembrane region" description="Helical" evidence="5">
    <location>
        <begin position="89"/>
        <end position="107"/>
    </location>
</feature>
<comment type="subcellular location">
    <subcellularLocation>
        <location evidence="1">Membrane</location>
        <topology evidence="1">Multi-pass membrane protein</topology>
    </subcellularLocation>
</comment>
<dbReference type="EMBL" id="JAUFQS010000003">
    <property type="protein sequence ID" value="MDN3686717.1"/>
    <property type="molecule type" value="Genomic_DNA"/>
</dbReference>